<name>A0A518V4U7_BRELA</name>
<organism evidence="1 2">
    <name type="scientific">Brevibacillus laterosporus</name>
    <name type="common">Bacillus laterosporus</name>
    <dbReference type="NCBI Taxonomy" id="1465"/>
    <lineage>
        <taxon>Bacteria</taxon>
        <taxon>Bacillati</taxon>
        <taxon>Bacillota</taxon>
        <taxon>Bacilli</taxon>
        <taxon>Bacillales</taxon>
        <taxon>Paenibacillaceae</taxon>
        <taxon>Brevibacillus</taxon>
    </lineage>
</organism>
<sequence>MNSDAQQFLKIFRDLEKKEFTRSQTEEKQWFQLKQKLVQSPLLDEVEVTSKVIAIISLYPSAGSSFIAGNYAWLASQNRKTTLCEHPLRPSYYYTALDMEAKKCFSQNTPTKNRSSNQATHLENGKLLIPVDTSIERKTEKIEMDMLSNLFTLQKQSSLLLVDLSSFWREEGIELLMQWADEVWIILDTNISRLAQLICTEEPPVFWHDISQKCKYILNRWNDTMNKYALHKQIEATLSLWNKNGKPSKINCFISKMCDDKVIQAQLQGRFFCELFREQGDLFEPLYN</sequence>
<dbReference type="OrthoDB" id="2474375at2"/>
<dbReference type="EMBL" id="CP033464">
    <property type="protein sequence ID" value="QDX92013.1"/>
    <property type="molecule type" value="Genomic_DNA"/>
</dbReference>
<evidence type="ECO:0000313" key="1">
    <source>
        <dbReference type="EMBL" id="QDX92013.1"/>
    </source>
</evidence>
<dbReference type="Proteomes" id="UP000319432">
    <property type="component" value="Chromosome"/>
</dbReference>
<accession>A0A518V4U7</accession>
<protein>
    <submittedName>
        <fullName evidence="1">Uncharacterized protein</fullName>
    </submittedName>
</protein>
<dbReference type="AlphaFoldDB" id="A0A518V4U7"/>
<gene>
    <name evidence="1" type="ORF">EEL30_06310</name>
</gene>
<keyword evidence="2" id="KW-1185">Reference proteome</keyword>
<proteinExistence type="predicted"/>
<evidence type="ECO:0000313" key="2">
    <source>
        <dbReference type="Proteomes" id="UP000319432"/>
    </source>
</evidence>
<reference evidence="1 2" key="1">
    <citation type="submission" date="2018-11" db="EMBL/GenBank/DDBJ databases">
        <title>Phylogenetic determinants of toxin gene distribution in genomes of Brevibacillus laterosporus.</title>
        <authorList>
            <person name="Glare T.R."/>
            <person name="Durrant A."/>
            <person name="Berry C."/>
            <person name="Palma L."/>
            <person name="Ormskirk M."/>
            <person name="Cox M.O."/>
        </authorList>
    </citation>
    <scope>NUCLEOTIDE SEQUENCE [LARGE SCALE GENOMIC DNA]</scope>
    <source>
        <strain evidence="1 2">1821L</strain>
    </source>
</reference>